<dbReference type="AlphaFoldDB" id="A0A0P0YCQ6"/>
<dbReference type="OMA" id="QCVRRRD"/>
<gene>
    <name evidence="4" type="ordered locus">Os12g0596300</name>
</gene>
<reference evidence="5" key="2">
    <citation type="journal article" date="2008" name="Nucleic Acids Res.">
        <title>The rice annotation project database (RAP-DB): 2008 update.</title>
        <authorList>
            <consortium name="The rice annotation project (RAP)"/>
        </authorList>
    </citation>
    <scope>GENOME REANNOTATION</scope>
    <source>
        <strain evidence="5">cv. Nipponbare</strain>
    </source>
</reference>
<evidence type="ECO:0000313" key="5">
    <source>
        <dbReference type="Proteomes" id="UP000000763"/>
    </source>
</evidence>
<feature type="domain" description="DC1" evidence="3">
    <location>
        <begin position="9"/>
        <end position="55"/>
    </location>
</feature>
<dbReference type="Gramene" id="Os12t0596300-01">
    <property type="protein sequence ID" value="Os12t0596300-01"/>
    <property type="gene ID" value="Os12g0596300"/>
</dbReference>
<accession>A0A0P0YCQ6</accession>
<dbReference type="PANTHER" id="PTHR46477">
    <property type="entry name" value="CYSTEINE/HISTIDINE-RICH C1 DOMAIN FAMILY PROTEIN"/>
    <property type="match status" value="1"/>
</dbReference>
<dbReference type="EMBL" id="AP008218">
    <property type="protein sequence ID" value="BAH95772.1"/>
    <property type="molecule type" value="Genomic_DNA"/>
</dbReference>
<dbReference type="SUPFAM" id="SSF57889">
    <property type="entry name" value="Cysteine-rich domain"/>
    <property type="match status" value="2"/>
</dbReference>
<dbReference type="Gene3D" id="3.30.60.20">
    <property type="match status" value="1"/>
</dbReference>
<dbReference type="KEGG" id="dosa:Os12g0596300"/>
<name>A0A0P0YCQ6_ORYSJ</name>
<evidence type="ECO:0000256" key="2">
    <source>
        <dbReference type="SAM" id="MobiDB-lite"/>
    </source>
</evidence>
<evidence type="ECO:0000256" key="1">
    <source>
        <dbReference type="ARBA" id="ARBA00022737"/>
    </source>
</evidence>
<dbReference type="PANTHER" id="PTHR46477:SF3">
    <property type="entry name" value="CYSTEINE_HISTIDINE-RICH C1 DOMAIN FAMILY PROTEIN"/>
    <property type="match status" value="1"/>
</dbReference>
<evidence type="ECO:0000313" key="4">
    <source>
        <dbReference type="EMBL" id="BAH95772.1"/>
    </source>
</evidence>
<dbReference type="InterPro" id="IPR046349">
    <property type="entry name" value="C1-like_sf"/>
</dbReference>
<reference evidence="4 5" key="1">
    <citation type="journal article" date="2005" name="Nature">
        <title>The map-based sequence of the rice genome.</title>
        <authorList>
            <consortium name="International rice genome sequencing project (IRGSP)"/>
            <person name="Matsumoto T."/>
            <person name="Wu J."/>
            <person name="Kanamori H."/>
            <person name="Katayose Y."/>
            <person name="Fujisawa M."/>
            <person name="Namiki N."/>
            <person name="Mizuno H."/>
            <person name="Yamamoto K."/>
            <person name="Antonio B.A."/>
            <person name="Baba T."/>
            <person name="Sakata K."/>
            <person name="Nagamura Y."/>
            <person name="Aoki H."/>
            <person name="Arikawa K."/>
            <person name="Arita K."/>
            <person name="Bito T."/>
            <person name="Chiden Y."/>
            <person name="Fujitsuka N."/>
            <person name="Fukunaka R."/>
            <person name="Hamada M."/>
            <person name="Harada C."/>
            <person name="Hayashi A."/>
            <person name="Hijishita S."/>
            <person name="Honda M."/>
            <person name="Hosokawa S."/>
            <person name="Ichikawa Y."/>
            <person name="Idonuma A."/>
            <person name="Iijima M."/>
            <person name="Ikeda M."/>
            <person name="Ikeno M."/>
            <person name="Ito K."/>
            <person name="Ito S."/>
            <person name="Ito T."/>
            <person name="Ito Y."/>
            <person name="Ito Y."/>
            <person name="Iwabuchi A."/>
            <person name="Kamiya K."/>
            <person name="Karasawa W."/>
            <person name="Kurita K."/>
            <person name="Katagiri S."/>
            <person name="Kikuta A."/>
            <person name="Kobayashi H."/>
            <person name="Kobayashi N."/>
            <person name="Machita K."/>
            <person name="Maehara T."/>
            <person name="Masukawa M."/>
            <person name="Mizubayashi T."/>
            <person name="Mukai Y."/>
            <person name="Nagasaki H."/>
            <person name="Nagata Y."/>
            <person name="Naito S."/>
            <person name="Nakashima M."/>
            <person name="Nakama Y."/>
            <person name="Nakamichi Y."/>
            <person name="Nakamura M."/>
            <person name="Meguro A."/>
            <person name="Negishi M."/>
            <person name="Ohta I."/>
            <person name="Ohta T."/>
            <person name="Okamoto M."/>
            <person name="Ono N."/>
            <person name="Saji S."/>
            <person name="Sakaguchi M."/>
            <person name="Sakai K."/>
            <person name="Shibata M."/>
            <person name="Shimokawa T."/>
            <person name="Song J."/>
            <person name="Takazaki Y."/>
            <person name="Terasawa K."/>
            <person name="Tsugane M."/>
            <person name="Tsuji K."/>
            <person name="Ueda S."/>
            <person name="Waki K."/>
            <person name="Yamagata H."/>
            <person name="Yamamoto M."/>
            <person name="Yamamoto S."/>
            <person name="Yamane H."/>
            <person name="Yoshiki S."/>
            <person name="Yoshihara R."/>
            <person name="Yukawa K."/>
            <person name="Zhong H."/>
            <person name="Yano M."/>
            <person name="Yuan Q."/>
            <person name="Ouyang S."/>
            <person name="Liu J."/>
            <person name="Jones K.M."/>
            <person name="Gansberger K."/>
            <person name="Moffat K."/>
            <person name="Hill J."/>
            <person name="Bera J."/>
            <person name="Fadrosh D."/>
            <person name="Jin S."/>
            <person name="Johri S."/>
            <person name="Kim M."/>
            <person name="Overton L."/>
            <person name="Reardon M."/>
            <person name="Tsitrin T."/>
            <person name="Vuong H."/>
            <person name="Weaver B."/>
            <person name="Ciecko A."/>
            <person name="Tallon L."/>
            <person name="Jackson J."/>
            <person name="Pai G."/>
            <person name="Aken S.V."/>
            <person name="Utterback T."/>
            <person name="Reidmuller S."/>
            <person name="Feldblyum T."/>
            <person name="Hsiao J."/>
            <person name="Zismann V."/>
            <person name="Iobst S."/>
            <person name="de Vazeille A.R."/>
            <person name="Buell C.R."/>
            <person name="Ying K."/>
            <person name="Li Y."/>
            <person name="Lu T."/>
            <person name="Huang Y."/>
            <person name="Zhao Q."/>
            <person name="Feng Q."/>
            <person name="Zhang L."/>
            <person name="Zhu J."/>
            <person name="Weng Q."/>
            <person name="Mu J."/>
            <person name="Lu Y."/>
            <person name="Fan D."/>
            <person name="Liu Y."/>
            <person name="Guan J."/>
            <person name="Zhang Y."/>
            <person name="Yu S."/>
            <person name="Liu X."/>
            <person name="Zhang Y."/>
            <person name="Hong G."/>
            <person name="Han B."/>
            <person name="Choisne N."/>
            <person name="Demange N."/>
            <person name="Orjeda G."/>
            <person name="Samain S."/>
            <person name="Cattolico L."/>
            <person name="Pelletier E."/>
            <person name="Couloux A."/>
            <person name="Segurens B."/>
            <person name="Wincker P."/>
            <person name="D'Hont A."/>
            <person name="Scarpelli C."/>
            <person name="Weissenbach J."/>
            <person name="Salanoubat M."/>
            <person name="Quetier F."/>
            <person name="Yu Y."/>
            <person name="Kim H.R."/>
            <person name="Rambo T."/>
            <person name="Currie J."/>
            <person name="Collura K."/>
            <person name="Luo M."/>
            <person name="Yang T."/>
            <person name="Ammiraju J.S.S."/>
            <person name="Engler F."/>
            <person name="Soderlund C."/>
            <person name="Wing R.A."/>
            <person name="Palmer L.E."/>
            <person name="de la Bastide M."/>
            <person name="Spiegel L."/>
            <person name="Nascimento L."/>
            <person name="Zutavern T."/>
            <person name="O'Shaughnessy A."/>
            <person name="Dike S."/>
            <person name="Dedhia N."/>
            <person name="Preston R."/>
            <person name="Balija V."/>
            <person name="McCombie W.R."/>
            <person name="Chow T."/>
            <person name="Chen H."/>
            <person name="Chung M."/>
            <person name="Chen C."/>
            <person name="Shaw J."/>
            <person name="Wu H."/>
            <person name="Hsiao K."/>
            <person name="Chao Y."/>
            <person name="Chu M."/>
            <person name="Cheng C."/>
            <person name="Hour A."/>
            <person name="Lee P."/>
            <person name="Lin S."/>
            <person name="Lin Y."/>
            <person name="Liou J."/>
            <person name="Liu S."/>
            <person name="Hsing Y."/>
            <person name="Raghuvanshi S."/>
            <person name="Mohanty A."/>
            <person name="Bharti A.K."/>
            <person name="Gaur A."/>
            <person name="Gupta V."/>
            <person name="Kumar D."/>
            <person name="Ravi V."/>
            <person name="Vij S."/>
            <person name="Kapur A."/>
            <person name="Khurana P."/>
            <person name="Khurana P."/>
            <person name="Khurana J.P."/>
            <person name="Tyagi A.K."/>
            <person name="Gaikwad K."/>
            <person name="Singh A."/>
            <person name="Dalal V."/>
            <person name="Srivastava S."/>
            <person name="Dixit A."/>
            <person name="Pal A.K."/>
            <person name="Ghazi I.A."/>
            <person name="Yadav M."/>
            <person name="Pandit A."/>
            <person name="Bhargava A."/>
            <person name="Sureshbabu K."/>
            <person name="Batra K."/>
            <person name="Sharma T.R."/>
            <person name="Mohapatra T."/>
            <person name="Singh N.K."/>
            <person name="Messing J."/>
            <person name="Nelson A.B."/>
            <person name="Fuks G."/>
            <person name="Kavchok S."/>
            <person name="Keizer G."/>
            <person name="Linton E."/>
            <person name="Llaca V."/>
            <person name="Song R."/>
            <person name="Tanyolac B."/>
            <person name="Young S."/>
            <person name="Ho-Il K."/>
            <person name="Hahn J.H."/>
            <person name="Sangsakoo G."/>
            <person name="Vanavichit A."/>
            <person name="de Mattos Luiz.A.T."/>
            <person name="Zimmer P.D."/>
            <person name="Malone G."/>
            <person name="Dellagostin O."/>
            <person name="de Oliveira A.C."/>
            <person name="Bevan M."/>
            <person name="Bancroft I."/>
            <person name="Minx P."/>
            <person name="Cordum H."/>
            <person name="Wilson R."/>
            <person name="Cheng Z."/>
            <person name="Jin W."/>
            <person name="Jiang J."/>
            <person name="Leong S.A."/>
            <person name="Iwama H."/>
            <person name="Gojobori T."/>
            <person name="Itoh T."/>
            <person name="Niimura Y."/>
            <person name="Fujii Y."/>
            <person name="Habara T."/>
            <person name="Sakai H."/>
            <person name="Sato Y."/>
            <person name="Wilson G."/>
            <person name="Kumar K."/>
            <person name="McCouch S."/>
            <person name="Juretic N."/>
            <person name="Hoen D."/>
            <person name="Wright S."/>
            <person name="Bruskiewich R."/>
            <person name="Bureau T."/>
            <person name="Miyao A."/>
            <person name="Hirochika H."/>
            <person name="Nishikawa T."/>
            <person name="Kadowaki K."/>
            <person name="Sugiura M."/>
            <person name="Burr B."/>
            <person name="Sasaki T."/>
        </authorList>
    </citation>
    <scope>NUCLEOTIDE SEQUENCE [LARGE SCALE GENOMIC DNA]</scope>
    <source>
        <strain evidence="5">cv. Nipponbare</strain>
    </source>
</reference>
<dbReference type="Proteomes" id="UP000000763">
    <property type="component" value="Chromosome 12"/>
</dbReference>
<proteinExistence type="predicted"/>
<protein>
    <submittedName>
        <fullName evidence="4">Os12g0596300 protein</fullName>
    </submittedName>
</protein>
<feature type="compositionally biased region" description="Basic residues" evidence="2">
    <location>
        <begin position="188"/>
        <end position="200"/>
    </location>
</feature>
<dbReference type="Pfam" id="PF03107">
    <property type="entry name" value="C1_2"/>
    <property type="match status" value="2"/>
</dbReference>
<sequence length="310" mass="34524">MRYGEVVHFSHPHHRLRLEHADTPFRCDGCREVGIGARFRCPFAGCDHDLHRQCALPLSPPPPPLRHPFYPRCAFVFLARAPGAPGTRYCNACGRDVAGFVYHCRACGFDLHPCCATLPHVLDAAAGAASGGGGRRREAVPAPEGDGGVPPVRAPGAELDVPEQLQELQPPRGVRHGHARRELERRRPPQGRRRRRRQCVRRRDGGGERRVQGAGDTRRGEEQPREQGRVLLGKEGEGEAVLRDRRLRGAGGHLRRARRPHRPHRRRHRLAHRAVTGAAAAAFAPRRRGVKKKCKLTTTCTHVRSPRGRI</sequence>
<dbReference type="InterPro" id="IPR004146">
    <property type="entry name" value="DC1"/>
</dbReference>
<evidence type="ECO:0000259" key="3">
    <source>
        <dbReference type="Pfam" id="PF03107"/>
    </source>
</evidence>
<feature type="compositionally biased region" description="Basic and acidic residues" evidence="2">
    <location>
        <begin position="201"/>
        <end position="231"/>
    </location>
</feature>
<feature type="region of interest" description="Disordered" evidence="2">
    <location>
        <begin position="126"/>
        <end position="231"/>
    </location>
</feature>
<keyword evidence="1" id="KW-0677">Repeat</keyword>
<feature type="domain" description="DC1" evidence="3">
    <location>
        <begin position="85"/>
        <end position="116"/>
    </location>
</feature>
<organism evidence="4 5">
    <name type="scientific">Oryza sativa subsp. japonica</name>
    <name type="common">Rice</name>
    <dbReference type="NCBI Taxonomy" id="39947"/>
    <lineage>
        <taxon>Eukaryota</taxon>
        <taxon>Viridiplantae</taxon>
        <taxon>Streptophyta</taxon>
        <taxon>Embryophyta</taxon>
        <taxon>Tracheophyta</taxon>
        <taxon>Spermatophyta</taxon>
        <taxon>Magnoliopsida</taxon>
        <taxon>Liliopsida</taxon>
        <taxon>Poales</taxon>
        <taxon>Poaceae</taxon>
        <taxon>BOP clade</taxon>
        <taxon>Oryzoideae</taxon>
        <taxon>Oryzeae</taxon>
        <taxon>Oryzinae</taxon>
        <taxon>Oryza</taxon>
        <taxon>Oryza sativa</taxon>
    </lineage>
</organism>